<feature type="region of interest" description="Disordered" evidence="1">
    <location>
        <begin position="303"/>
        <end position="411"/>
    </location>
</feature>
<proteinExistence type="predicted"/>
<gene>
    <name evidence="3" type="ORF">GCM10023175_29020</name>
</gene>
<feature type="compositionally biased region" description="Low complexity" evidence="1">
    <location>
        <begin position="367"/>
        <end position="411"/>
    </location>
</feature>
<reference evidence="4" key="1">
    <citation type="journal article" date="2019" name="Int. J. Syst. Evol. Microbiol.">
        <title>The Global Catalogue of Microorganisms (GCM) 10K type strain sequencing project: providing services to taxonomists for standard genome sequencing and annotation.</title>
        <authorList>
            <consortium name="The Broad Institute Genomics Platform"/>
            <consortium name="The Broad Institute Genome Sequencing Center for Infectious Disease"/>
            <person name="Wu L."/>
            <person name="Ma J."/>
        </authorList>
    </citation>
    <scope>NUCLEOTIDE SEQUENCE [LARGE SCALE GENOMIC DNA]</scope>
    <source>
        <strain evidence="4">JCM 17906</strain>
    </source>
</reference>
<dbReference type="EMBL" id="BAABGT010000032">
    <property type="protein sequence ID" value="GAA4546559.1"/>
    <property type="molecule type" value="Genomic_DNA"/>
</dbReference>
<dbReference type="PANTHER" id="PTHR11365:SF23">
    <property type="entry name" value="HYPOTHETICAL 5-OXOPROLINASE (EUROFUNG)-RELATED"/>
    <property type="match status" value="1"/>
</dbReference>
<organism evidence="3 4">
    <name type="scientific">Pseudonocardia xishanensis</name>
    <dbReference type="NCBI Taxonomy" id="630995"/>
    <lineage>
        <taxon>Bacteria</taxon>
        <taxon>Bacillati</taxon>
        <taxon>Actinomycetota</taxon>
        <taxon>Actinomycetes</taxon>
        <taxon>Pseudonocardiales</taxon>
        <taxon>Pseudonocardiaceae</taxon>
        <taxon>Pseudonocardia</taxon>
    </lineage>
</organism>
<dbReference type="InterPro" id="IPR003692">
    <property type="entry name" value="Hydantoinase_B"/>
</dbReference>
<dbReference type="InterPro" id="IPR045079">
    <property type="entry name" value="Oxoprolinase-like"/>
</dbReference>
<dbReference type="PANTHER" id="PTHR11365">
    <property type="entry name" value="5-OXOPROLINASE RELATED"/>
    <property type="match status" value="1"/>
</dbReference>
<protein>
    <recommendedName>
        <fullName evidence="2">Hydantoinase B/oxoprolinase domain-containing protein</fullName>
    </recommendedName>
</protein>
<keyword evidence="4" id="KW-1185">Reference proteome</keyword>
<evidence type="ECO:0000259" key="2">
    <source>
        <dbReference type="Pfam" id="PF02538"/>
    </source>
</evidence>
<evidence type="ECO:0000313" key="4">
    <source>
        <dbReference type="Proteomes" id="UP001501598"/>
    </source>
</evidence>
<evidence type="ECO:0000313" key="3">
    <source>
        <dbReference type="EMBL" id="GAA4546559.1"/>
    </source>
</evidence>
<dbReference type="Pfam" id="PF02538">
    <property type="entry name" value="Hydantoinase_B"/>
    <property type="match status" value="1"/>
</dbReference>
<feature type="compositionally biased region" description="Low complexity" evidence="1">
    <location>
        <begin position="309"/>
        <end position="361"/>
    </location>
</feature>
<feature type="domain" description="Hydantoinase B/oxoprolinase" evidence="2">
    <location>
        <begin position="11"/>
        <end position="302"/>
    </location>
</feature>
<comment type="caution">
    <text evidence="3">The sequence shown here is derived from an EMBL/GenBank/DDBJ whole genome shotgun (WGS) entry which is preliminary data.</text>
</comment>
<name>A0ABP8RSM9_9PSEU</name>
<sequence length="411" mass="43723">MPEQLGFSGYVLMHLASSLGGVRAITDIVDMDALRPGDGFLTNDPRYGGAMHQADVALITPTFYRDELVGWSFSNMHVLDIGGVGVSGFAPGAHDVYEEGLRFPPVKVIRDGRLDREWERFIAANVRTPDPVLNDIRGMIAANTGVAAERLVAIIDEFGLDIYRELTVVNKALSEQVMRQRVERMPDGVYRVTDWHEFDGHDGPDRLLEVTGTMTVSGSDLRFAFTGTSQVDAFVNSAPSAMEANFMDSVMTSMVYGDFPVNADLWPVTISVGEPGTVVNSTDPAPCSNAHAEIGTRACKITRAVRRSPSATGRTPTGRPRRPAAASVRSRPTSRWTPSSPCGARSSPTPAAPATTAAARAWSRRGSCATATLSTAPASTAAPRCPRAGSAAATPAPPATTARSTSTTRSG</sequence>
<dbReference type="Proteomes" id="UP001501598">
    <property type="component" value="Unassembled WGS sequence"/>
</dbReference>
<evidence type="ECO:0000256" key="1">
    <source>
        <dbReference type="SAM" id="MobiDB-lite"/>
    </source>
</evidence>
<accession>A0ABP8RSM9</accession>